<dbReference type="Gene3D" id="1.10.10.60">
    <property type="entry name" value="Homeodomain-like"/>
    <property type="match status" value="1"/>
</dbReference>
<dbReference type="EMBL" id="MT142042">
    <property type="protein sequence ID" value="QJA73658.1"/>
    <property type="molecule type" value="Genomic_DNA"/>
</dbReference>
<reference evidence="1" key="1">
    <citation type="submission" date="2020-03" db="EMBL/GenBank/DDBJ databases">
        <title>The deep terrestrial virosphere.</title>
        <authorList>
            <person name="Holmfeldt K."/>
            <person name="Nilsson E."/>
            <person name="Simone D."/>
            <person name="Lopez-Fernandez M."/>
            <person name="Wu X."/>
            <person name="de Brujin I."/>
            <person name="Lundin D."/>
            <person name="Andersson A."/>
            <person name="Bertilsson S."/>
            <person name="Dopson M."/>
        </authorList>
    </citation>
    <scope>NUCLEOTIDE SEQUENCE</scope>
    <source>
        <strain evidence="1">MM415A02284</strain>
    </source>
</reference>
<dbReference type="AlphaFoldDB" id="A0A6M3JW64"/>
<name>A0A6M3JW64_9ZZZZ</name>
<protein>
    <submittedName>
        <fullName evidence="1">Uncharacterized protein</fullName>
    </submittedName>
</protein>
<sequence>MFTDPFNDLIDYQLRSLQARLEEVTILGCFPQTSTKNDRTEEMLIEAFDRKYHSPELWEGRRGRVINLYQQGFTQIEIAAEEKISQAAIHKILKTGGTKWTKTKE</sequence>
<proteinExistence type="predicted"/>
<evidence type="ECO:0000313" key="1">
    <source>
        <dbReference type="EMBL" id="QJA73658.1"/>
    </source>
</evidence>
<gene>
    <name evidence="1" type="ORF">MM415A02284_0014</name>
</gene>
<accession>A0A6M3JW64</accession>
<organism evidence="1">
    <name type="scientific">viral metagenome</name>
    <dbReference type="NCBI Taxonomy" id="1070528"/>
    <lineage>
        <taxon>unclassified sequences</taxon>
        <taxon>metagenomes</taxon>
        <taxon>organismal metagenomes</taxon>
    </lineage>
</organism>